<keyword evidence="1" id="KW-1133">Transmembrane helix</keyword>
<name>I0BFU6_9BACL</name>
<proteinExistence type="predicted"/>
<dbReference type="HOGENOM" id="CLU_089977_0_0_9"/>
<reference evidence="2 3" key="1">
    <citation type="submission" date="2013-06" db="EMBL/GenBank/DDBJ databases">
        <title>Complete genome sequence of Paenibacillus mucilaginosus K02.</title>
        <authorList>
            <person name="Xiao B."/>
            <person name="Sun L."/>
            <person name="Xiao L."/>
            <person name="Lian B."/>
        </authorList>
    </citation>
    <scope>NUCLEOTIDE SEQUENCE [LARGE SCALE GENOMIC DNA]</scope>
    <source>
        <strain evidence="2 3">K02</strain>
    </source>
</reference>
<feature type="transmembrane region" description="Helical" evidence="1">
    <location>
        <begin position="67"/>
        <end position="94"/>
    </location>
</feature>
<dbReference type="AlphaFoldDB" id="I0BFU6"/>
<evidence type="ECO:0000256" key="1">
    <source>
        <dbReference type="SAM" id="Phobius"/>
    </source>
</evidence>
<evidence type="ECO:0000313" key="3">
    <source>
        <dbReference type="Proteomes" id="UP000007392"/>
    </source>
</evidence>
<keyword evidence="1" id="KW-0812">Transmembrane</keyword>
<dbReference type="RefSeq" id="WP_014650300.1">
    <property type="nucleotide sequence ID" value="NC_017672.3"/>
</dbReference>
<accession>I0BFU6</accession>
<dbReference type="Proteomes" id="UP000007392">
    <property type="component" value="Chromosome"/>
</dbReference>
<feature type="transmembrane region" description="Helical" evidence="1">
    <location>
        <begin position="232"/>
        <end position="252"/>
    </location>
</feature>
<dbReference type="KEGG" id="pmw:B2K_11005"/>
<feature type="transmembrane region" description="Helical" evidence="1">
    <location>
        <begin position="202"/>
        <end position="220"/>
    </location>
</feature>
<keyword evidence="1" id="KW-0472">Membrane</keyword>
<dbReference type="EMBL" id="CP003422">
    <property type="protein sequence ID" value="AFH61243.1"/>
    <property type="molecule type" value="Genomic_DNA"/>
</dbReference>
<feature type="transmembrane region" description="Helical" evidence="1">
    <location>
        <begin position="154"/>
        <end position="171"/>
    </location>
</feature>
<feature type="transmembrane region" description="Helical" evidence="1">
    <location>
        <begin position="28"/>
        <end position="47"/>
    </location>
</feature>
<feature type="transmembrane region" description="Helical" evidence="1">
    <location>
        <begin position="100"/>
        <end position="118"/>
    </location>
</feature>
<evidence type="ECO:0000313" key="2">
    <source>
        <dbReference type="EMBL" id="AFH61243.1"/>
    </source>
</evidence>
<protein>
    <submittedName>
        <fullName evidence="2">Uncharacterized protein</fullName>
    </submittedName>
</protein>
<sequence>MEVLMNPEIQETSSHERDQTAFWFPGRWIGGLSLLIGPLLLLAAALLRIQFHYFYDAQLAAYADHPVLITAAYSCFVLGCLFLWPGIITLVRFIGMKHPALAIWGGMFTILGLIGRVFHGGIDHMAFQLVNVQSLVLADKAVNDSYHAFHIVRYFNGMMMFGWILLAIGAYRSRTLGLIRSAALASMFFLPLGTLKGTRFESTFLILGLCIALVPLGVKVLRDGPPPSRKAIIWTIVCVVVESVFLILSILFPEFMRR</sequence>
<gene>
    <name evidence="2" type="ORF">B2K_11005</name>
</gene>
<organism evidence="2 3">
    <name type="scientific">Paenibacillus mucilaginosus K02</name>
    <dbReference type="NCBI Taxonomy" id="997761"/>
    <lineage>
        <taxon>Bacteria</taxon>
        <taxon>Bacillati</taxon>
        <taxon>Bacillota</taxon>
        <taxon>Bacilli</taxon>
        <taxon>Bacillales</taxon>
        <taxon>Paenibacillaceae</taxon>
        <taxon>Paenibacillus</taxon>
    </lineage>
</organism>